<reference evidence="1 2" key="1">
    <citation type="journal article" date="2021" name="BMC Genomics">
        <title>Datura genome reveals duplications of psychoactive alkaloid biosynthetic genes and high mutation rate following tissue culture.</title>
        <authorList>
            <person name="Rajewski A."/>
            <person name="Carter-House D."/>
            <person name="Stajich J."/>
            <person name="Litt A."/>
        </authorList>
    </citation>
    <scope>NUCLEOTIDE SEQUENCE [LARGE SCALE GENOMIC DNA]</scope>
    <source>
        <strain evidence="1">AR-01</strain>
    </source>
</reference>
<dbReference type="Gene3D" id="3.40.50.300">
    <property type="entry name" value="P-loop containing nucleotide triphosphate hydrolases"/>
    <property type="match status" value="1"/>
</dbReference>
<feature type="non-terminal residue" evidence="1">
    <location>
        <position position="1"/>
    </location>
</feature>
<protein>
    <submittedName>
        <fullName evidence="1">Uncharacterized protein</fullName>
    </submittedName>
</protein>
<evidence type="ECO:0000313" key="2">
    <source>
        <dbReference type="Proteomes" id="UP000823775"/>
    </source>
</evidence>
<keyword evidence="2" id="KW-1185">Reference proteome</keyword>
<dbReference type="SUPFAM" id="SSF52540">
    <property type="entry name" value="P-loop containing nucleoside triphosphate hydrolases"/>
    <property type="match status" value="1"/>
</dbReference>
<dbReference type="Proteomes" id="UP000823775">
    <property type="component" value="Unassembled WGS sequence"/>
</dbReference>
<organism evidence="1 2">
    <name type="scientific">Datura stramonium</name>
    <name type="common">Jimsonweed</name>
    <name type="synonym">Common thornapple</name>
    <dbReference type="NCBI Taxonomy" id="4076"/>
    <lineage>
        <taxon>Eukaryota</taxon>
        <taxon>Viridiplantae</taxon>
        <taxon>Streptophyta</taxon>
        <taxon>Embryophyta</taxon>
        <taxon>Tracheophyta</taxon>
        <taxon>Spermatophyta</taxon>
        <taxon>Magnoliopsida</taxon>
        <taxon>eudicotyledons</taxon>
        <taxon>Gunneridae</taxon>
        <taxon>Pentapetalae</taxon>
        <taxon>asterids</taxon>
        <taxon>lamiids</taxon>
        <taxon>Solanales</taxon>
        <taxon>Solanaceae</taxon>
        <taxon>Solanoideae</taxon>
        <taxon>Datureae</taxon>
        <taxon>Datura</taxon>
    </lineage>
</organism>
<accession>A0ABS8WRG7</accession>
<dbReference type="InterPro" id="IPR027417">
    <property type="entry name" value="P-loop_NTPase"/>
</dbReference>
<feature type="non-terminal residue" evidence="1">
    <location>
        <position position="84"/>
    </location>
</feature>
<dbReference type="Pfam" id="PF00071">
    <property type="entry name" value="Ras"/>
    <property type="match status" value="1"/>
</dbReference>
<dbReference type="InterPro" id="IPR001806">
    <property type="entry name" value="Small_GTPase"/>
</dbReference>
<evidence type="ECO:0000313" key="1">
    <source>
        <dbReference type="EMBL" id="MCE3214753.1"/>
    </source>
</evidence>
<sequence>VSYTTKIFDMWNLRVAMAVRVVEFNLIELIGSAFTIRKLPPADFVILCFSLIDMDSFNGVVNTWIQYLHGHAPKIPIILVGKEA</sequence>
<dbReference type="EMBL" id="JACEIK010009856">
    <property type="protein sequence ID" value="MCE3214753.1"/>
    <property type="molecule type" value="Genomic_DNA"/>
</dbReference>
<comment type="caution">
    <text evidence="1">The sequence shown here is derived from an EMBL/GenBank/DDBJ whole genome shotgun (WGS) entry which is preliminary data.</text>
</comment>
<name>A0ABS8WRG7_DATST</name>
<gene>
    <name evidence="1" type="ORF">HAX54_053224</name>
</gene>
<proteinExistence type="predicted"/>